<dbReference type="Pfam" id="PF07729">
    <property type="entry name" value="FCD"/>
    <property type="match status" value="1"/>
</dbReference>
<evidence type="ECO:0000313" key="7">
    <source>
        <dbReference type="Proteomes" id="UP000245060"/>
    </source>
</evidence>
<dbReference type="InterPro" id="IPR036390">
    <property type="entry name" value="WH_DNA-bd_sf"/>
</dbReference>
<dbReference type="Pfam" id="PF00392">
    <property type="entry name" value="GntR"/>
    <property type="match status" value="1"/>
</dbReference>
<dbReference type="Gene3D" id="1.10.10.10">
    <property type="entry name" value="Winged helix-like DNA-binding domain superfamily/Winged helix DNA-binding domain"/>
    <property type="match status" value="1"/>
</dbReference>
<dbReference type="GO" id="GO:0003677">
    <property type="term" value="F:DNA binding"/>
    <property type="evidence" value="ECO:0007669"/>
    <property type="project" value="UniProtKB-KW"/>
</dbReference>
<dbReference type="SMART" id="SM00895">
    <property type="entry name" value="FCD"/>
    <property type="match status" value="1"/>
</dbReference>
<reference evidence="5" key="1">
    <citation type="journal article" date="2018" name="Genome Announc.">
        <title>Draft Genome Sequence of Mycobacterium montefiorense Isolated from Japanese Black Salamander (Hynobius nigrescens).</title>
        <authorList>
            <person name="Fukano H."/>
            <person name="Yoshida M."/>
            <person name="Shimizu A."/>
            <person name="Iwao H."/>
            <person name="Katayama Y."/>
            <person name="Omatsu T."/>
            <person name="Mizutani T."/>
            <person name="Kurata O."/>
            <person name="Wada S."/>
            <person name="Hoshino Y."/>
        </authorList>
    </citation>
    <scope>NUCLEOTIDE SEQUENCE</scope>
    <source>
        <strain evidence="5">BS</strain>
    </source>
</reference>
<dbReference type="SUPFAM" id="SSF46785">
    <property type="entry name" value="Winged helix' DNA-binding domain"/>
    <property type="match status" value="1"/>
</dbReference>
<keyword evidence="1" id="KW-0805">Transcription regulation</keyword>
<reference evidence="7" key="2">
    <citation type="submission" date="2018-04" db="EMBL/GenBank/DDBJ databases">
        <title>Draft genome sequence of Mycobacterium montefiorense isolated from Japanese black salamander.</title>
        <authorList>
            <person name="Fukano H."/>
            <person name="Yoshida M."/>
            <person name="Shimizu A."/>
            <person name="Iwao H."/>
            <person name="Kurata O."/>
            <person name="Katayama Y."/>
            <person name="Omatsu T."/>
            <person name="Mizutani T."/>
            <person name="Wada S."/>
            <person name="Hoshino Y."/>
        </authorList>
    </citation>
    <scope>NUCLEOTIDE SEQUENCE [LARGE SCALE GENOMIC DNA]</scope>
    <source>
        <strain evidence="7">BS</strain>
    </source>
</reference>
<dbReference type="CDD" id="cd07377">
    <property type="entry name" value="WHTH_GntR"/>
    <property type="match status" value="1"/>
</dbReference>
<comment type="caution">
    <text evidence="6">The sequence shown here is derived from an EMBL/GenBank/DDBJ whole genome shotgun (WGS) entry which is preliminary data.</text>
</comment>
<dbReference type="PANTHER" id="PTHR43537:SF5">
    <property type="entry name" value="UXU OPERON TRANSCRIPTIONAL REGULATOR"/>
    <property type="match status" value="1"/>
</dbReference>
<keyword evidence="3" id="KW-0804">Transcription</keyword>
<evidence type="ECO:0000313" key="5">
    <source>
        <dbReference type="EMBL" id="GBG40316.1"/>
    </source>
</evidence>
<evidence type="ECO:0000313" key="6">
    <source>
        <dbReference type="EMBL" id="GKU71578.1"/>
    </source>
</evidence>
<dbReference type="PRINTS" id="PR00035">
    <property type="entry name" value="HTHGNTR"/>
</dbReference>
<dbReference type="InterPro" id="IPR036388">
    <property type="entry name" value="WH-like_DNA-bd_sf"/>
</dbReference>
<protein>
    <submittedName>
        <fullName evidence="6">GntR family transcriptional regulator</fullName>
    </submittedName>
</protein>
<reference evidence="6" key="3">
    <citation type="journal article" date="2022" name="Microbiol. Resour. Announc.">
        <title>Draft Genome Sequences of Eight Mycobacterium montefiorense Strains Isolated from Salamanders in Captivity.</title>
        <authorList>
            <person name="Komine T."/>
            <person name="Ihara H."/>
            <person name="Fukano H."/>
            <person name="Hoshino Y."/>
            <person name="Kurata O."/>
            <person name="Wada S."/>
        </authorList>
    </citation>
    <scope>NUCLEOTIDE SEQUENCE</scope>
    <source>
        <strain evidence="6">NJB18185</strain>
    </source>
</reference>
<reference evidence="6" key="4">
    <citation type="submission" date="2022-04" db="EMBL/GenBank/DDBJ databases">
        <authorList>
            <person name="Komine T."/>
            <person name="Fukano H."/>
            <person name="Wada S."/>
        </authorList>
    </citation>
    <scope>NUCLEOTIDE SEQUENCE</scope>
    <source>
        <strain evidence="6">NJB18185</strain>
    </source>
</reference>
<dbReference type="SMART" id="SM00345">
    <property type="entry name" value="HTH_GNTR"/>
    <property type="match status" value="1"/>
</dbReference>
<organism evidence="6 8">
    <name type="scientific">Mycobacterium montefiorense</name>
    <dbReference type="NCBI Taxonomy" id="154654"/>
    <lineage>
        <taxon>Bacteria</taxon>
        <taxon>Bacillati</taxon>
        <taxon>Actinomycetota</taxon>
        <taxon>Actinomycetes</taxon>
        <taxon>Mycobacteriales</taxon>
        <taxon>Mycobacteriaceae</taxon>
        <taxon>Mycobacterium</taxon>
        <taxon>Mycobacterium simiae complex</taxon>
    </lineage>
</organism>
<proteinExistence type="predicted"/>
<dbReference type="InterPro" id="IPR011711">
    <property type="entry name" value="GntR_C"/>
</dbReference>
<dbReference type="Proteomes" id="UP001139505">
    <property type="component" value="Unassembled WGS sequence"/>
</dbReference>
<feature type="domain" description="HTH gntR-type" evidence="4">
    <location>
        <begin position="15"/>
        <end position="83"/>
    </location>
</feature>
<name>A0AA37UVQ8_9MYCO</name>
<evidence type="ECO:0000259" key="4">
    <source>
        <dbReference type="PROSITE" id="PS50949"/>
    </source>
</evidence>
<dbReference type="GO" id="GO:0003700">
    <property type="term" value="F:DNA-binding transcription factor activity"/>
    <property type="evidence" value="ECO:0007669"/>
    <property type="project" value="InterPro"/>
</dbReference>
<evidence type="ECO:0000256" key="2">
    <source>
        <dbReference type="ARBA" id="ARBA00023125"/>
    </source>
</evidence>
<dbReference type="AlphaFoldDB" id="A0AA37UVQ8"/>
<keyword evidence="7" id="KW-1185">Reference proteome</keyword>
<evidence type="ECO:0000256" key="1">
    <source>
        <dbReference type="ARBA" id="ARBA00023015"/>
    </source>
</evidence>
<gene>
    <name evidence="5" type="ORF">MmonteBS_46880</name>
    <name evidence="6" type="ORF">NJB18185_13540</name>
</gene>
<dbReference type="InterPro" id="IPR008920">
    <property type="entry name" value="TF_FadR/GntR_C"/>
</dbReference>
<dbReference type="EMBL" id="BFCH01000028">
    <property type="protein sequence ID" value="GBG40316.1"/>
    <property type="molecule type" value="Genomic_DNA"/>
</dbReference>
<dbReference type="InterPro" id="IPR000524">
    <property type="entry name" value="Tscrpt_reg_HTH_GntR"/>
</dbReference>
<keyword evidence="2" id="KW-0238">DNA-binding</keyword>
<evidence type="ECO:0000313" key="8">
    <source>
        <dbReference type="Proteomes" id="UP001139505"/>
    </source>
</evidence>
<sequence length="235" mass="24893">MQDRSPVTTGPILRTTSATAVRDELVTLIRSGHFPVGNRLPGEIALARSFGVSRPVLREALGGLRAAGMIESRSGAGTFVISATGTDAGLSLLGTTNSTEFFEVRSMLEVPGAGLAAQRRSTIQLDQLLELAATNSEDADVVTWVRNDLRFHTAIAEMTGNSLHVRLISQLRELQFEQTVQTARRLGGLGAPIAEHAAIVDAIAAADADGAKAAMAAHLRAIQERAQIAQAYGER</sequence>
<dbReference type="EMBL" id="BQYH01000006">
    <property type="protein sequence ID" value="GKU71578.1"/>
    <property type="molecule type" value="Genomic_DNA"/>
</dbReference>
<accession>A0AA37UVQ8</accession>
<dbReference type="PANTHER" id="PTHR43537">
    <property type="entry name" value="TRANSCRIPTIONAL REGULATOR, GNTR FAMILY"/>
    <property type="match status" value="1"/>
</dbReference>
<dbReference type="RefSeq" id="WP_108925848.1">
    <property type="nucleotide sequence ID" value="NZ_BFCH01000028.1"/>
</dbReference>
<dbReference type="Gene3D" id="1.20.120.530">
    <property type="entry name" value="GntR ligand-binding domain-like"/>
    <property type="match status" value="1"/>
</dbReference>
<dbReference type="SUPFAM" id="SSF48008">
    <property type="entry name" value="GntR ligand-binding domain-like"/>
    <property type="match status" value="1"/>
</dbReference>
<dbReference type="Proteomes" id="UP000245060">
    <property type="component" value="Unassembled WGS sequence"/>
</dbReference>
<evidence type="ECO:0000256" key="3">
    <source>
        <dbReference type="ARBA" id="ARBA00023163"/>
    </source>
</evidence>
<dbReference type="PROSITE" id="PS50949">
    <property type="entry name" value="HTH_GNTR"/>
    <property type="match status" value="1"/>
</dbReference>